<evidence type="ECO:0000256" key="4">
    <source>
        <dbReference type="ARBA" id="ARBA00049598"/>
    </source>
</evidence>
<evidence type="ECO:0000256" key="3">
    <source>
        <dbReference type="ARBA" id="ARBA00022833"/>
    </source>
</evidence>
<feature type="compositionally biased region" description="Basic and acidic residues" evidence="7">
    <location>
        <begin position="191"/>
        <end position="200"/>
    </location>
</feature>
<feature type="region of interest" description="Disordered" evidence="7">
    <location>
        <begin position="184"/>
        <end position="287"/>
    </location>
</feature>
<dbReference type="Pfam" id="PF04438">
    <property type="entry name" value="zf-HIT"/>
    <property type="match status" value="1"/>
</dbReference>
<sequence>MDQPLLSELCSICHNEAPKYKCPRCSARTCSLECSKRHKQRAQCSGIRDPTTFVKKSQLATPAGIDHDYNYLTGVHRAINVAAEDAEERAVDAAGEDGKRRRYREHPDFRARVAATRVIIDRAPEGMSRQRMNMSRWNQKRKCIMWTVEWIHADGSRDVTGRDNAVFDLTPLSDAYHALLEGKSKKRKRRSLDLGDHESRAASNINEAVQSAVPNPSESTVSKAKADPSQAVAAPGQAGSPLSENQTVLGLPATSSTDPPTEPKPDDAPEQVSSVLSKAEPPQAPSHHFYLVKPHTSSARPVLIPISGSESLSECLREQVMLEFPTIQVLFEPPALLPDRFMLESDYLAQSRAEAQELDELLAHVKQPLQDDSGHVGGDGGDSVPQDVKMIAEMLQKDVGGGR</sequence>
<dbReference type="PROSITE" id="PS51083">
    <property type="entry name" value="ZF_HIT"/>
    <property type="match status" value="1"/>
</dbReference>
<evidence type="ECO:0000256" key="6">
    <source>
        <dbReference type="PROSITE-ProRule" id="PRU00453"/>
    </source>
</evidence>
<comment type="similarity">
    <text evidence="5">Belongs to the BCD1 family.</text>
</comment>
<feature type="domain" description="HIT-type" evidence="8">
    <location>
        <begin position="10"/>
        <end position="44"/>
    </location>
</feature>
<dbReference type="SUPFAM" id="SSF144232">
    <property type="entry name" value="HIT/MYND zinc finger-like"/>
    <property type="match status" value="1"/>
</dbReference>
<gene>
    <name evidence="9" type="primary">BCD1</name>
    <name evidence="9" type="ORF">H2201_002440</name>
</gene>
<dbReference type="InterPro" id="IPR007529">
    <property type="entry name" value="Znf_HIT"/>
</dbReference>
<feature type="compositionally biased region" description="Polar residues" evidence="7">
    <location>
        <begin position="240"/>
        <end position="259"/>
    </location>
</feature>
<evidence type="ECO:0000256" key="7">
    <source>
        <dbReference type="SAM" id="MobiDB-lite"/>
    </source>
</evidence>
<dbReference type="Pfam" id="PF25790">
    <property type="entry name" value="BCD1"/>
    <property type="match status" value="1"/>
</dbReference>
<feature type="compositionally biased region" description="Polar residues" evidence="7">
    <location>
        <begin position="201"/>
        <end position="222"/>
    </location>
</feature>
<dbReference type="PANTHER" id="PTHR13483:SF11">
    <property type="entry name" value="ZINC FINGER HIT DOMAIN-CONTAINING PROTEIN 3"/>
    <property type="match status" value="1"/>
</dbReference>
<keyword evidence="3" id="KW-0862">Zinc</keyword>
<dbReference type="InterPro" id="IPR057721">
    <property type="entry name" value="BCD1_alpha/beta"/>
</dbReference>
<comment type="function">
    <text evidence="4">Required for box C/D snoRNAs accumulation involved in snoRNA processing, snoRNA transport to the nucleolus and ribosome biogenesis.</text>
</comment>
<keyword evidence="10" id="KW-1185">Reference proteome</keyword>
<evidence type="ECO:0000256" key="1">
    <source>
        <dbReference type="ARBA" id="ARBA00022723"/>
    </source>
</evidence>
<evidence type="ECO:0000256" key="2">
    <source>
        <dbReference type="ARBA" id="ARBA00022771"/>
    </source>
</evidence>
<keyword evidence="2 6" id="KW-0863">Zinc-finger</keyword>
<organism evidence="9 10">
    <name type="scientific">Coniosporium apollinis</name>
    <dbReference type="NCBI Taxonomy" id="61459"/>
    <lineage>
        <taxon>Eukaryota</taxon>
        <taxon>Fungi</taxon>
        <taxon>Dikarya</taxon>
        <taxon>Ascomycota</taxon>
        <taxon>Pezizomycotina</taxon>
        <taxon>Dothideomycetes</taxon>
        <taxon>Dothideomycetes incertae sedis</taxon>
        <taxon>Coniosporium</taxon>
    </lineage>
</organism>
<evidence type="ECO:0000313" key="10">
    <source>
        <dbReference type="Proteomes" id="UP001172684"/>
    </source>
</evidence>
<comment type="caution">
    <text evidence="9">The sequence shown here is derived from an EMBL/GenBank/DDBJ whole genome shotgun (WGS) entry which is preliminary data.</text>
</comment>
<dbReference type="Proteomes" id="UP001172684">
    <property type="component" value="Unassembled WGS sequence"/>
</dbReference>
<dbReference type="EMBL" id="JAPDRL010000012">
    <property type="protein sequence ID" value="KAJ9667571.1"/>
    <property type="molecule type" value="Genomic_DNA"/>
</dbReference>
<proteinExistence type="inferred from homology"/>
<evidence type="ECO:0000256" key="5">
    <source>
        <dbReference type="ARBA" id="ARBA00049654"/>
    </source>
</evidence>
<dbReference type="CDD" id="cd23023">
    <property type="entry name" value="zf-HIT_BCD1"/>
    <property type="match status" value="1"/>
</dbReference>
<keyword evidence="1" id="KW-0479">Metal-binding</keyword>
<evidence type="ECO:0000313" key="9">
    <source>
        <dbReference type="EMBL" id="KAJ9667571.1"/>
    </source>
</evidence>
<accession>A0ABQ9P0Q2</accession>
<name>A0ABQ9P0Q2_9PEZI</name>
<reference evidence="9" key="1">
    <citation type="submission" date="2022-10" db="EMBL/GenBank/DDBJ databases">
        <title>Culturing micro-colonial fungi from biological soil crusts in the Mojave desert and describing Neophaeococcomyces mojavensis, and introducing the new genera and species Taxawa tesnikishii.</title>
        <authorList>
            <person name="Kurbessoian T."/>
            <person name="Stajich J.E."/>
        </authorList>
    </citation>
    <scope>NUCLEOTIDE SEQUENCE</scope>
    <source>
        <strain evidence="9">TK_1</strain>
    </source>
</reference>
<protein>
    <submittedName>
        <fullName evidence="9">Box C/D snoRNA accumulation</fullName>
    </submittedName>
</protein>
<dbReference type="Gene3D" id="3.30.60.190">
    <property type="match status" value="1"/>
</dbReference>
<evidence type="ECO:0000259" key="8">
    <source>
        <dbReference type="PROSITE" id="PS51083"/>
    </source>
</evidence>
<dbReference type="PANTHER" id="PTHR13483">
    <property type="entry name" value="BOX C_D SNORNA PROTEIN 1-RELATED"/>
    <property type="match status" value="1"/>
</dbReference>
<dbReference type="InterPro" id="IPR051639">
    <property type="entry name" value="BCD1"/>
</dbReference>